<dbReference type="OrthoDB" id="3354157at2759"/>
<feature type="non-terminal residue" evidence="3">
    <location>
        <position position="105"/>
    </location>
</feature>
<dbReference type="AlphaFoldDB" id="X8J5I8"/>
<feature type="transmembrane region" description="Helical" evidence="1">
    <location>
        <begin position="20"/>
        <end position="42"/>
    </location>
</feature>
<dbReference type="Proteomes" id="UP000030108">
    <property type="component" value="Unassembled WGS sequence"/>
</dbReference>
<feature type="domain" description="DUF6533" evidence="2">
    <location>
        <begin position="17"/>
        <end position="62"/>
    </location>
</feature>
<keyword evidence="1" id="KW-1133">Transmembrane helix</keyword>
<accession>X8J5I8</accession>
<gene>
    <name evidence="3" type="ORF">RSOL_201380</name>
</gene>
<dbReference type="InterPro" id="IPR045340">
    <property type="entry name" value="DUF6533"/>
</dbReference>
<reference evidence="4" key="1">
    <citation type="journal article" date="2014" name="Genome Announc.">
        <title>Draft genome sequence of the plant-pathogenic soil fungus Rhizoctonia solani anastomosis group 3 strain Rhs1AP.</title>
        <authorList>
            <person name="Cubeta M.A."/>
            <person name="Thomas E."/>
            <person name="Dean R.A."/>
            <person name="Jabaji S."/>
            <person name="Neate S.M."/>
            <person name="Tavantzis S."/>
            <person name="Toda T."/>
            <person name="Vilgalys R."/>
            <person name="Bharathan N."/>
            <person name="Fedorova-Abrams N."/>
            <person name="Pakala S.B."/>
            <person name="Pakala S.M."/>
            <person name="Zafar N."/>
            <person name="Joardar V."/>
            <person name="Losada L."/>
            <person name="Nierman W.C."/>
        </authorList>
    </citation>
    <scope>NUCLEOTIDE SEQUENCE [LARGE SCALE GENOMIC DNA]</scope>
    <source>
        <strain evidence="4">AG-3</strain>
    </source>
</reference>
<comment type="caution">
    <text evidence="3">The sequence shown here is derived from an EMBL/GenBank/DDBJ whole genome shotgun (WGS) entry which is preliminary data.</text>
</comment>
<protein>
    <submittedName>
        <fullName evidence="3">Transmembrane protein, putative</fullName>
    </submittedName>
</protein>
<dbReference type="EMBL" id="JATN01000322">
    <property type="protein sequence ID" value="EUC56829.1"/>
    <property type="molecule type" value="Genomic_DNA"/>
</dbReference>
<feature type="transmembrane region" description="Helical" evidence="1">
    <location>
        <begin position="54"/>
        <end position="77"/>
    </location>
</feature>
<name>X8J5I8_9AGAM</name>
<sequence>MSNLMEVAVWDLYLTRYLTYAALTILLYDHVATISDEIFLIWPAKMGLLKLVFLFNRYSVPLVIAFSCFVLSGQASFLNKQVDNASLNPYGTGTNNDYLRHALMI</sequence>
<evidence type="ECO:0000313" key="4">
    <source>
        <dbReference type="Proteomes" id="UP000030108"/>
    </source>
</evidence>
<evidence type="ECO:0000259" key="2">
    <source>
        <dbReference type="Pfam" id="PF20151"/>
    </source>
</evidence>
<evidence type="ECO:0000313" key="3">
    <source>
        <dbReference type="EMBL" id="EUC56829.1"/>
    </source>
</evidence>
<proteinExistence type="predicted"/>
<evidence type="ECO:0000256" key="1">
    <source>
        <dbReference type="SAM" id="Phobius"/>
    </source>
</evidence>
<dbReference type="Pfam" id="PF20151">
    <property type="entry name" value="DUF6533"/>
    <property type="match status" value="1"/>
</dbReference>
<keyword evidence="1" id="KW-0472">Membrane</keyword>
<organism evidence="3 4">
    <name type="scientific">Rhizoctonia solani AG-3 Rhs1AP</name>
    <dbReference type="NCBI Taxonomy" id="1086054"/>
    <lineage>
        <taxon>Eukaryota</taxon>
        <taxon>Fungi</taxon>
        <taxon>Dikarya</taxon>
        <taxon>Basidiomycota</taxon>
        <taxon>Agaricomycotina</taxon>
        <taxon>Agaricomycetes</taxon>
        <taxon>Cantharellales</taxon>
        <taxon>Ceratobasidiaceae</taxon>
        <taxon>Rhizoctonia</taxon>
    </lineage>
</organism>
<keyword evidence="1 3" id="KW-0812">Transmembrane</keyword>